<keyword evidence="4 8" id="KW-0812">Transmembrane</keyword>
<sequence>MRHGKRMDEKRGKLMVLGFIHPSLIHFWNYIFQAYVTQHDVLLGTLTVKETLTYSAHLRLPTTMTKEEVNDIVEETILEMGLQNCANGFIGNWHIRGISGGEKKRLSIALEILTQPRLLFLDEPTSGLDSASAYFIIQTLKNTACNGRTVISSIHQPSSEVFALFDHLLLLSGGETVYHGEAKRAVEFFAEAGFPCPSRRNPSDHFLRCINSSFDTIRNASMGSHKPHDGLEIEKKGGSQAGWQKQLLILTQRSFVNMSRDAGYYWIRILVYTVLSICVGTVFYDVGASTGYTAIMSRVNCGGFITGFMTIMAVGGFPSFIEEIKVFNRERLNRHYGNAVYIASNFLSSFPFLFVTSFATITIVFFMGKIRSGFNYYIYLCLVLLSCMATVESCMMVVASLVPNYMMGIVVGVGFSGIMMLASGYYRSLDDIPKPFLRYPISYISFMAWAVQGVYKNLLLGLEFDPIIPGTPKLKGEVVLRTMLGIPLSHSKWWDLTAILVIFISYRLLFLVIAKLKERASPLFWTLHANKILQHLDKKSSVKKKPSCPSKRHHPPHSLSSQEGLALH</sequence>
<feature type="transmembrane region" description="Helical" evidence="8">
    <location>
        <begin position="299"/>
        <end position="321"/>
    </location>
</feature>
<evidence type="ECO:0000256" key="4">
    <source>
        <dbReference type="ARBA" id="ARBA00022692"/>
    </source>
</evidence>
<evidence type="ECO:0000313" key="12">
    <source>
        <dbReference type="EMBL" id="RVX20051.1"/>
    </source>
</evidence>
<dbReference type="GO" id="GO:0005524">
    <property type="term" value="F:ATP binding"/>
    <property type="evidence" value="ECO:0007669"/>
    <property type="project" value="InterPro"/>
</dbReference>
<dbReference type="SUPFAM" id="SSF52540">
    <property type="entry name" value="P-loop containing nucleoside triphosphate hydrolases"/>
    <property type="match status" value="1"/>
</dbReference>
<dbReference type="Pfam" id="PF19055">
    <property type="entry name" value="ABC2_membrane_7"/>
    <property type="match status" value="1"/>
</dbReference>
<protein>
    <submittedName>
        <fullName evidence="12">ABC transporter G family member 15</fullName>
    </submittedName>
</protein>
<feature type="transmembrane region" description="Helical" evidence="8">
    <location>
        <begin position="405"/>
        <end position="424"/>
    </location>
</feature>
<feature type="transmembrane region" description="Helical" evidence="8">
    <location>
        <begin position="493"/>
        <end position="514"/>
    </location>
</feature>
<dbReference type="AlphaFoldDB" id="A0A438KFT2"/>
<feature type="domain" description="ABC transporter" evidence="9">
    <location>
        <begin position="34"/>
        <end position="126"/>
    </location>
</feature>
<evidence type="ECO:0000256" key="7">
    <source>
        <dbReference type="SAM" id="MobiDB-lite"/>
    </source>
</evidence>
<evidence type="ECO:0000259" key="9">
    <source>
        <dbReference type="Pfam" id="PF00005"/>
    </source>
</evidence>
<dbReference type="EMBL" id="QGNW01000007">
    <property type="protein sequence ID" value="RVX20051.1"/>
    <property type="molecule type" value="Genomic_DNA"/>
</dbReference>
<keyword evidence="3" id="KW-0813">Transport</keyword>
<dbReference type="GO" id="GO:0016020">
    <property type="term" value="C:membrane"/>
    <property type="evidence" value="ECO:0007669"/>
    <property type="project" value="UniProtKB-SubCell"/>
</dbReference>
<dbReference type="InterPro" id="IPR043926">
    <property type="entry name" value="ABCG_dom"/>
</dbReference>
<dbReference type="Proteomes" id="UP000288805">
    <property type="component" value="Unassembled WGS sequence"/>
</dbReference>
<gene>
    <name evidence="12" type="primary">ABCG15_2</name>
    <name evidence="12" type="ORF">CK203_004621</name>
</gene>
<dbReference type="Pfam" id="PF01061">
    <property type="entry name" value="ABC2_membrane"/>
    <property type="match status" value="1"/>
</dbReference>
<evidence type="ECO:0000259" key="10">
    <source>
        <dbReference type="Pfam" id="PF01061"/>
    </source>
</evidence>
<evidence type="ECO:0000256" key="8">
    <source>
        <dbReference type="SAM" id="Phobius"/>
    </source>
</evidence>
<dbReference type="Gene3D" id="3.40.50.300">
    <property type="entry name" value="P-loop containing nucleotide triphosphate hydrolases"/>
    <property type="match status" value="1"/>
</dbReference>
<dbReference type="InterPro" id="IPR052215">
    <property type="entry name" value="Plant_ABCG"/>
</dbReference>
<feature type="domain" description="ABC-2 type transporter transmembrane" evidence="10">
    <location>
        <begin position="246"/>
        <end position="458"/>
    </location>
</feature>
<keyword evidence="6 8" id="KW-0472">Membrane</keyword>
<organism evidence="12 13">
    <name type="scientific">Vitis vinifera</name>
    <name type="common">Grape</name>
    <dbReference type="NCBI Taxonomy" id="29760"/>
    <lineage>
        <taxon>Eukaryota</taxon>
        <taxon>Viridiplantae</taxon>
        <taxon>Streptophyta</taxon>
        <taxon>Embryophyta</taxon>
        <taxon>Tracheophyta</taxon>
        <taxon>Spermatophyta</taxon>
        <taxon>Magnoliopsida</taxon>
        <taxon>eudicotyledons</taxon>
        <taxon>Gunneridae</taxon>
        <taxon>Pentapetalae</taxon>
        <taxon>rosids</taxon>
        <taxon>Vitales</taxon>
        <taxon>Vitaceae</taxon>
        <taxon>Viteae</taxon>
        <taxon>Vitis</taxon>
    </lineage>
</organism>
<comment type="subcellular location">
    <subcellularLocation>
        <location evidence="1">Membrane</location>
        <topology evidence="1">Multi-pass membrane protein</topology>
    </subcellularLocation>
</comment>
<name>A0A438KFT2_VITVI</name>
<dbReference type="InterPro" id="IPR017871">
    <property type="entry name" value="ABC_transporter-like_CS"/>
</dbReference>
<evidence type="ECO:0000256" key="2">
    <source>
        <dbReference type="ARBA" id="ARBA00005814"/>
    </source>
</evidence>
<feature type="transmembrane region" description="Helical" evidence="8">
    <location>
        <begin position="377"/>
        <end position="399"/>
    </location>
</feature>
<comment type="similarity">
    <text evidence="2">Belongs to the ABC transporter superfamily. ABCG family. Eye pigment precursor importer (TC 3.A.1.204) subfamily.</text>
</comment>
<feature type="transmembrane region" description="Helical" evidence="8">
    <location>
        <begin position="436"/>
        <end position="455"/>
    </location>
</feature>
<keyword evidence="5 8" id="KW-1133">Transmembrane helix</keyword>
<dbReference type="GO" id="GO:0140359">
    <property type="term" value="F:ABC-type transporter activity"/>
    <property type="evidence" value="ECO:0007669"/>
    <property type="project" value="InterPro"/>
</dbReference>
<dbReference type="PANTHER" id="PTHR48042">
    <property type="entry name" value="ABC TRANSPORTER G FAMILY MEMBER 11"/>
    <property type="match status" value="1"/>
</dbReference>
<feature type="transmembrane region" description="Helical" evidence="8">
    <location>
        <begin position="265"/>
        <end position="287"/>
    </location>
</feature>
<evidence type="ECO:0000256" key="3">
    <source>
        <dbReference type="ARBA" id="ARBA00022448"/>
    </source>
</evidence>
<feature type="domain" description="ABC transporter family G" evidence="11">
    <location>
        <begin position="155"/>
        <end position="211"/>
    </location>
</feature>
<evidence type="ECO:0000256" key="6">
    <source>
        <dbReference type="ARBA" id="ARBA00023136"/>
    </source>
</evidence>
<feature type="compositionally biased region" description="Polar residues" evidence="7">
    <location>
        <begin position="558"/>
        <end position="568"/>
    </location>
</feature>
<dbReference type="PANTHER" id="PTHR48042:SF18">
    <property type="entry name" value="ABC TRANSPORTER G FAMILY MEMBER 12"/>
    <property type="match status" value="1"/>
</dbReference>
<feature type="compositionally biased region" description="Basic residues" evidence="7">
    <location>
        <begin position="541"/>
        <end position="556"/>
    </location>
</feature>
<dbReference type="InterPro" id="IPR027417">
    <property type="entry name" value="P-loop_NTPase"/>
</dbReference>
<feature type="region of interest" description="Disordered" evidence="7">
    <location>
        <begin position="538"/>
        <end position="568"/>
    </location>
</feature>
<dbReference type="Pfam" id="PF00005">
    <property type="entry name" value="ABC_tran"/>
    <property type="match status" value="1"/>
</dbReference>
<comment type="caution">
    <text evidence="12">The sequence shown here is derived from an EMBL/GenBank/DDBJ whole genome shotgun (WGS) entry which is preliminary data.</text>
</comment>
<dbReference type="InterPro" id="IPR013525">
    <property type="entry name" value="ABC2_TM"/>
</dbReference>
<reference evidence="12 13" key="1">
    <citation type="journal article" date="2018" name="PLoS Genet.">
        <title>Population sequencing reveals clonal diversity and ancestral inbreeding in the grapevine cultivar Chardonnay.</title>
        <authorList>
            <person name="Roach M.J."/>
            <person name="Johnson D.L."/>
            <person name="Bohlmann J."/>
            <person name="van Vuuren H.J."/>
            <person name="Jones S.J."/>
            <person name="Pretorius I.S."/>
            <person name="Schmidt S.A."/>
            <person name="Borneman A.R."/>
        </authorList>
    </citation>
    <scope>NUCLEOTIDE SEQUENCE [LARGE SCALE GENOMIC DNA]</scope>
    <source>
        <strain evidence="13">cv. Chardonnay</strain>
        <tissue evidence="12">Leaf</tissue>
    </source>
</reference>
<evidence type="ECO:0000259" key="11">
    <source>
        <dbReference type="Pfam" id="PF19055"/>
    </source>
</evidence>
<feature type="transmembrane region" description="Helical" evidence="8">
    <location>
        <begin position="341"/>
        <end position="365"/>
    </location>
</feature>
<evidence type="ECO:0000313" key="13">
    <source>
        <dbReference type="Proteomes" id="UP000288805"/>
    </source>
</evidence>
<dbReference type="InterPro" id="IPR003439">
    <property type="entry name" value="ABC_transporter-like_ATP-bd"/>
</dbReference>
<dbReference type="PROSITE" id="PS00211">
    <property type="entry name" value="ABC_TRANSPORTER_1"/>
    <property type="match status" value="1"/>
</dbReference>
<proteinExistence type="inferred from homology"/>
<evidence type="ECO:0000256" key="5">
    <source>
        <dbReference type="ARBA" id="ARBA00022989"/>
    </source>
</evidence>
<accession>A0A438KFT2</accession>
<dbReference type="GO" id="GO:0016887">
    <property type="term" value="F:ATP hydrolysis activity"/>
    <property type="evidence" value="ECO:0007669"/>
    <property type="project" value="InterPro"/>
</dbReference>
<evidence type="ECO:0000256" key="1">
    <source>
        <dbReference type="ARBA" id="ARBA00004141"/>
    </source>
</evidence>